<proteinExistence type="predicted"/>
<gene>
    <name evidence="1" type="ORF">ERS007657_03734</name>
</gene>
<dbReference type="EMBL" id="CGCX01001964">
    <property type="protein sequence ID" value="CFS04296.1"/>
    <property type="molecule type" value="Genomic_DNA"/>
</dbReference>
<accession>A0A654U648</accession>
<evidence type="ECO:0000313" key="2">
    <source>
        <dbReference type="Proteomes" id="UP000046680"/>
    </source>
</evidence>
<dbReference type="Proteomes" id="UP000046680">
    <property type="component" value="Unassembled WGS sequence"/>
</dbReference>
<reference evidence="1 2" key="1">
    <citation type="submission" date="2015-03" db="EMBL/GenBank/DDBJ databases">
        <authorList>
            <consortium name="Pathogen Informatics"/>
        </authorList>
    </citation>
    <scope>NUCLEOTIDE SEQUENCE [LARGE SCALE GENOMIC DNA]</scope>
    <source>
        <strain evidence="1 2">C09601061</strain>
    </source>
</reference>
<evidence type="ECO:0000313" key="1">
    <source>
        <dbReference type="EMBL" id="CFS04296.1"/>
    </source>
</evidence>
<name>A0A654U648_MYCTX</name>
<organism evidence="1 2">
    <name type="scientific">Mycobacterium tuberculosis</name>
    <dbReference type="NCBI Taxonomy" id="1773"/>
    <lineage>
        <taxon>Bacteria</taxon>
        <taxon>Bacillati</taxon>
        <taxon>Actinomycetota</taxon>
        <taxon>Actinomycetes</taxon>
        <taxon>Mycobacteriales</taxon>
        <taxon>Mycobacteriaceae</taxon>
        <taxon>Mycobacterium</taxon>
        <taxon>Mycobacterium tuberculosis complex</taxon>
    </lineage>
</organism>
<dbReference type="AlphaFoldDB" id="A0A654U648"/>
<protein>
    <submittedName>
        <fullName evidence="1">Uncharacterized protein</fullName>
    </submittedName>
</protein>
<sequence length="72" mass="7649">MSAAIEVLSMYSRMSGARPLARILGTAAMTWSKSANGASTLALWSSRGCSLTITSVTKARVPSEPMISWVRS</sequence>